<comment type="caution">
    <text evidence="2">The sequence shown here is derived from an EMBL/GenBank/DDBJ whole genome shotgun (WGS) entry which is preliminary data.</text>
</comment>
<name>A0A0F9S9D7_9ZZZZ</name>
<reference evidence="2" key="1">
    <citation type="journal article" date="2015" name="Nature">
        <title>Complex archaea that bridge the gap between prokaryotes and eukaryotes.</title>
        <authorList>
            <person name="Spang A."/>
            <person name="Saw J.H."/>
            <person name="Jorgensen S.L."/>
            <person name="Zaremba-Niedzwiedzka K."/>
            <person name="Martijn J."/>
            <person name="Lind A.E."/>
            <person name="van Eijk R."/>
            <person name="Schleper C."/>
            <person name="Guy L."/>
            <person name="Ettema T.J."/>
        </authorList>
    </citation>
    <scope>NUCLEOTIDE SEQUENCE</scope>
</reference>
<keyword evidence="1" id="KW-0472">Membrane</keyword>
<dbReference type="EMBL" id="LAZR01002755">
    <property type="protein sequence ID" value="KKN25978.1"/>
    <property type="molecule type" value="Genomic_DNA"/>
</dbReference>
<proteinExistence type="predicted"/>
<dbReference type="AlphaFoldDB" id="A0A0F9S9D7"/>
<evidence type="ECO:0000256" key="1">
    <source>
        <dbReference type="SAM" id="Phobius"/>
    </source>
</evidence>
<accession>A0A0F9S9D7</accession>
<keyword evidence="1" id="KW-0812">Transmembrane</keyword>
<gene>
    <name evidence="2" type="ORF">LCGC14_0879160</name>
</gene>
<protein>
    <submittedName>
        <fullName evidence="2">Uncharacterized protein</fullName>
    </submittedName>
</protein>
<keyword evidence="1" id="KW-1133">Transmembrane helix</keyword>
<organism evidence="2">
    <name type="scientific">marine sediment metagenome</name>
    <dbReference type="NCBI Taxonomy" id="412755"/>
    <lineage>
        <taxon>unclassified sequences</taxon>
        <taxon>metagenomes</taxon>
        <taxon>ecological metagenomes</taxon>
    </lineage>
</organism>
<evidence type="ECO:0000313" key="2">
    <source>
        <dbReference type="EMBL" id="KKN25978.1"/>
    </source>
</evidence>
<feature type="transmembrane region" description="Helical" evidence="1">
    <location>
        <begin position="20"/>
        <end position="41"/>
    </location>
</feature>
<sequence length="47" mass="4979">MVIYGMVIFGAFGYVIGDQYAGIGWLGAVVGIIIVLIVAALDMMENN</sequence>